<feature type="domain" description="Cupin type-2" evidence="2">
    <location>
        <begin position="87"/>
        <end position="154"/>
    </location>
</feature>
<dbReference type="InterPro" id="IPR014710">
    <property type="entry name" value="RmlC-like_jellyroll"/>
</dbReference>
<dbReference type="CDD" id="cd02231">
    <property type="entry name" value="cupin_BLL6423-like"/>
    <property type="match status" value="1"/>
</dbReference>
<dbReference type="InterPro" id="IPR011051">
    <property type="entry name" value="RmlC_Cupin_sf"/>
</dbReference>
<evidence type="ECO:0000259" key="2">
    <source>
        <dbReference type="Pfam" id="PF07883"/>
    </source>
</evidence>
<feature type="region of interest" description="Disordered" evidence="1">
    <location>
        <begin position="1"/>
        <end position="32"/>
    </location>
</feature>
<dbReference type="RefSeq" id="XP_007747324.1">
    <property type="nucleotide sequence ID" value="XM_007749134.1"/>
</dbReference>
<evidence type="ECO:0000313" key="3">
    <source>
        <dbReference type="EMBL" id="EXJ67938.1"/>
    </source>
</evidence>
<dbReference type="EMBL" id="AMGX01000014">
    <property type="protein sequence ID" value="EXJ67938.1"/>
    <property type="molecule type" value="Genomic_DNA"/>
</dbReference>
<proteinExistence type="predicted"/>
<comment type="caution">
    <text evidence="3">The sequence shown here is derived from an EMBL/GenBank/DDBJ whole genome shotgun (WGS) entry which is preliminary data.</text>
</comment>
<dbReference type="PANTHER" id="PTHR36156">
    <property type="entry name" value="SLR2101 PROTEIN"/>
    <property type="match status" value="1"/>
</dbReference>
<protein>
    <recommendedName>
        <fullName evidence="2">Cupin type-2 domain-containing protein</fullName>
    </recommendedName>
</protein>
<dbReference type="InterPro" id="IPR013096">
    <property type="entry name" value="Cupin_2"/>
</dbReference>
<dbReference type="InterPro" id="IPR047142">
    <property type="entry name" value="OryJ/VirC-like"/>
</dbReference>
<dbReference type="Gene3D" id="2.60.120.10">
    <property type="entry name" value="Jelly Rolls"/>
    <property type="match status" value="1"/>
</dbReference>
<dbReference type="PANTHER" id="PTHR36156:SF3">
    <property type="entry name" value="CUPIN 2 CONSERVED BARREL DOMAIN-CONTAINING PROTEIN"/>
    <property type="match status" value="1"/>
</dbReference>
<dbReference type="AlphaFoldDB" id="W9WJ56"/>
<sequence length="179" mass="19760">MTGTSNLSTPKRYITTNNDSGESVFTPRISPDPPFRTLPDGSRIMFCYGTDEFPINLNLDQDLRSYQHLIDNPPGIVVQNGVPFRILDLPPGYTSPMHRTISVNFNVVLEGQLELILDSGEKRILNRGDSAIQRAINHAWRNVSSTAWARMVAVPVPAEAIQIGDRKLEGTGIPGMKSS</sequence>
<organism evidence="3 4">
    <name type="scientific">Cladophialophora psammophila CBS 110553</name>
    <dbReference type="NCBI Taxonomy" id="1182543"/>
    <lineage>
        <taxon>Eukaryota</taxon>
        <taxon>Fungi</taxon>
        <taxon>Dikarya</taxon>
        <taxon>Ascomycota</taxon>
        <taxon>Pezizomycotina</taxon>
        <taxon>Eurotiomycetes</taxon>
        <taxon>Chaetothyriomycetidae</taxon>
        <taxon>Chaetothyriales</taxon>
        <taxon>Herpotrichiellaceae</taxon>
        <taxon>Cladophialophora</taxon>
    </lineage>
</organism>
<evidence type="ECO:0000313" key="4">
    <source>
        <dbReference type="Proteomes" id="UP000019471"/>
    </source>
</evidence>
<gene>
    <name evidence="3" type="ORF">A1O5_08552</name>
</gene>
<feature type="compositionally biased region" description="Polar residues" evidence="1">
    <location>
        <begin position="1"/>
        <end position="23"/>
    </location>
</feature>
<dbReference type="SUPFAM" id="SSF51182">
    <property type="entry name" value="RmlC-like cupins"/>
    <property type="match status" value="1"/>
</dbReference>
<evidence type="ECO:0000256" key="1">
    <source>
        <dbReference type="SAM" id="MobiDB-lite"/>
    </source>
</evidence>
<reference evidence="3 4" key="1">
    <citation type="submission" date="2013-03" db="EMBL/GenBank/DDBJ databases">
        <title>The Genome Sequence of Cladophialophora psammophila CBS 110553.</title>
        <authorList>
            <consortium name="The Broad Institute Genomics Platform"/>
            <person name="Cuomo C."/>
            <person name="de Hoog S."/>
            <person name="Gorbushina A."/>
            <person name="Walker B."/>
            <person name="Young S.K."/>
            <person name="Zeng Q."/>
            <person name="Gargeya S."/>
            <person name="Fitzgerald M."/>
            <person name="Haas B."/>
            <person name="Abouelleil A."/>
            <person name="Allen A.W."/>
            <person name="Alvarado L."/>
            <person name="Arachchi H.M."/>
            <person name="Berlin A.M."/>
            <person name="Chapman S.B."/>
            <person name="Gainer-Dewar J."/>
            <person name="Goldberg J."/>
            <person name="Griggs A."/>
            <person name="Gujja S."/>
            <person name="Hansen M."/>
            <person name="Howarth C."/>
            <person name="Imamovic A."/>
            <person name="Ireland A."/>
            <person name="Larimer J."/>
            <person name="McCowan C."/>
            <person name="Murphy C."/>
            <person name="Pearson M."/>
            <person name="Poon T.W."/>
            <person name="Priest M."/>
            <person name="Roberts A."/>
            <person name="Saif S."/>
            <person name="Shea T."/>
            <person name="Sisk P."/>
            <person name="Sykes S."/>
            <person name="Wortman J."/>
            <person name="Nusbaum C."/>
            <person name="Birren B."/>
        </authorList>
    </citation>
    <scope>NUCLEOTIDE SEQUENCE [LARGE SCALE GENOMIC DNA]</scope>
    <source>
        <strain evidence="3 4">CBS 110553</strain>
    </source>
</reference>
<dbReference type="Proteomes" id="UP000019471">
    <property type="component" value="Unassembled WGS sequence"/>
</dbReference>
<dbReference type="OrthoDB" id="5840532at2759"/>
<keyword evidence="4" id="KW-1185">Reference proteome</keyword>
<dbReference type="eggNOG" id="ENOG502S90D">
    <property type="taxonomic scope" value="Eukaryota"/>
</dbReference>
<name>W9WJ56_9EURO</name>
<dbReference type="GeneID" id="19193251"/>
<accession>W9WJ56</accession>
<dbReference type="HOGENOM" id="CLU_096188_0_1_1"/>
<dbReference type="Pfam" id="PF07883">
    <property type="entry name" value="Cupin_2"/>
    <property type="match status" value="1"/>
</dbReference>